<reference evidence="2 3" key="1">
    <citation type="submission" date="2017-01" db="EMBL/GenBank/DDBJ databases">
        <title>Genome Sequencing of a Marine Spirillum, Oceanospirillum multiglobuliferum ATCC 33336, from Japan.</title>
        <authorList>
            <person name="Carney J.G."/>
            <person name="Trachtenberg A.M."/>
            <person name="Rheaume B.A."/>
            <person name="Linnane J.D."/>
            <person name="Pitts N.L."/>
            <person name="Mykles D.L."/>
            <person name="Maclea K.S."/>
        </authorList>
    </citation>
    <scope>NUCLEOTIDE SEQUENCE [LARGE SCALE GENOMIC DNA]</scope>
    <source>
        <strain evidence="2 3">ATCC 33336</strain>
    </source>
</reference>
<organism evidence="2 3">
    <name type="scientific">Oceanospirillum multiglobuliferum</name>
    <dbReference type="NCBI Taxonomy" id="64969"/>
    <lineage>
        <taxon>Bacteria</taxon>
        <taxon>Pseudomonadati</taxon>
        <taxon>Pseudomonadota</taxon>
        <taxon>Gammaproteobacteria</taxon>
        <taxon>Oceanospirillales</taxon>
        <taxon>Oceanospirillaceae</taxon>
        <taxon>Oceanospirillum</taxon>
    </lineage>
</organism>
<dbReference type="InterPro" id="IPR050993">
    <property type="entry name" value="Isochorismatase_domain"/>
</dbReference>
<dbReference type="AlphaFoldDB" id="A0A1T4SFV1"/>
<dbReference type="STRING" id="64969.SAMN02745127_03025"/>
<dbReference type="SUPFAM" id="SSF52499">
    <property type="entry name" value="Isochorismatase-like hydrolases"/>
    <property type="match status" value="1"/>
</dbReference>
<accession>A0A1T4SFV1</accession>
<name>A0A1T4SFV1_9GAMM</name>
<feature type="domain" description="Isochorismatase-like" evidence="1">
    <location>
        <begin position="8"/>
        <end position="157"/>
    </location>
</feature>
<evidence type="ECO:0000313" key="2">
    <source>
        <dbReference type="EMBL" id="OPX54253.1"/>
    </source>
</evidence>
<dbReference type="PANTHER" id="PTHR14119">
    <property type="entry name" value="HYDROLASE"/>
    <property type="match status" value="1"/>
</dbReference>
<dbReference type="CDD" id="cd01012">
    <property type="entry name" value="YcaC_related"/>
    <property type="match status" value="1"/>
</dbReference>
<dbReference type="InterPro" id="IPR000868">
    <property type="entry name" value="Isochorismatase-like_dom"/>
</dbReference>
<sequence length="182" mass="20431">MLINPNNSALLVIDIQEKLLPALHNQKNFLNNCRWLIEIAQALSIPTLATEQYPKGLGHTEPSIASLIQPNNILYKEHFSTAEDPECLKTINALNVEQLILIGSEAHICVLQSALGLAEQGFDVFVVADAIGSRKEQDLILALTRFQQNGIQLVSREMVAYEWLYKSNTEQFRAISKAYLRD</sequence>
<dbReference type="OrthoDB" id="9796958at2"/>
<protein>
    <submittedName>
        <fullName evidence="2">Hydrolase</fullName>
    </submittedName>
</protein>
<comment type="caution">
    <text evidence="2">The sequence shown here is derived from an EMBL/GenBank/DDBJ whole genome shotgun (WGS) entry which is preliminary data.</text>
</comment>
<evidence type="ECO:0000259" key="1">
    <source>
        <dbReference type="Pfam" id="PF00857"/>
    </source>
</evidence>
<dbReference type="Pfam" id="PF00857">
    <property type="entry name" value="Isochorismatase"/>
    <property type="match status" value="1"/>
</dbReference>
<dbReference type="PANTHER" id="PTHR14119:SF3">
    <property type="entry name" value="ISOCHORISMATASE DOMAIN-CONTAINING PROTEIN 2"/>
    <property type="match status" value="1"/>
</dbReference>
<gene>
    <name evidence="2" type="ORF">BTE48_15045</name>
</gene>
<dbReference type="InterPro" id="IPR036380">
    <property type="entry name" value="Isochorismatase-like_sf"/>
</dbReference>
<dbReference type="Proteomes" id="UP000191418">
    <property type="component" value="Unassembled WGS sequence"/>
</dbReference>
<dbReference type="RefSeq" id="WP_078746535.1">
    <property type="nucleotide sequence ID" value="NZ_FUXG01000031.1"/>
</dbReference>
<keyword evidence="3" id="KW-1185">Reference proteome</keyword>
<dbReference type="EMBL" id="MTSM01000030">
    <property type="protein sequence ID" value="OPX54253.1"/>
    <property type="molecule type" value="Genomic_DNA"/>
</dbReference>
<keyword evidence="2" id="KW-0378">Hydrolase</keyword>
<evidence type="ECO:0000313" key="3">
    <source>
        <dbReference type="Proteomes" id="UP000191418"/>
    </source>
</evidence>
<dbReference type="GO" id="GO:0016787">
    <property type="term" value="F:hydrolase activity"/>
    <property type="evidence" value="ECO:0007669"/>
    <property type="project" value="UniProtKB-KW"/>
</dbReference>
<dbReference type="Gene3D" id="3.40.50.850">
    <property type="entry name" value="Isochorismatase-like"/>
    <property type="match status" value="1"/>
</dbReference>
<proteinExistence type="predicted"/>